<dbReference type="Proteomes" id="UP000472260">
    <property type="component" value="Unassembled WGS sequence"/>
</dbReference>
<evidence type="ECO:0000313" key="3">
    <source>
        <dbReference type="Ensembl" id="ENSSANP00000005584.1"/>
    </source>
</evidence>
<evidence type="ECO:0000256" key="1">
    <source>
        <dbReference type="ARBA" id="ARBA00023027"/>
    </source>
</evidence>
<reference evidence="3" key="2">
    <citation type="submission" date="2025-09" db="UniProtKB">
        <authorList>
            <consortium name="Ensembl"/>
        </authorList>
    </citation>
    <scope>IDENTIFICATION</scope>
</reference>
<dbReference type="Pfam" id="PF02737">
    <property type="entry name" value="3HCDH_N"/>
    <property type="match status" value="1"/>
</dbReference>
<dbReference type="Gene3D" id="3.40.50.720">
    <property type="entry name" value="NAD(P)-binding Rossmann-like Domain"/>
    <property type="match status" value="1"/>
</dbReference>
<dbReference type="Ensembl" id="ENSSANT00000006009.1">
    <property type="protein sequence ID" value="ENSSANP00000005584.1"/>
    <property type="gene ID" value="ENSSANG00000003112.1"/>
</dbReference>
<dbReference type="GO" id="GO:0070403">
    <property type="term" value="F:NAD+ binding"/>
    <property type="evidence" value="ECO:0007669"/>
    <property type="project" value="InterPro"/>
</dbReference>
<organism evidence="3 4">
    <name type="scientific">Sinocyclocheilus anshuiensis</name>
    <dbReference type="NCBI Taxonomy" id="1608454"/>
    <lineage>
        <taxon>Eukaryota</taxon>
        <taxon>Metazoa</taxon>
        <taxon>Chordata</taxon>
        <taxon>Craniata</taxon>
        <taxon>Vertebrata</taxon>
        <taxon>Euteleostomi</taxon>
        <taxon>Actinopterygii</taxon>
        <taxon>Neopterygii</taxon>
        <taxon>Teleostei</taxon>
        <taxon>Ostariophysi</taxon>
        <taxon>Cypriniformes</taxon>
        <taxon>Cyprinidae</taxon>
        <taxon>Cyprininae</taxon>
        <taxon>Sinocyclocheilus</taxon>
    </lineage>
</organism>
<name>A0A671KHW2_9TELE</name>
<accession>A0A671KHW2</accession>
<dbReference type="GO" id="GO:0003857">
    <property type="term" value="F:(3S)-3-hydroxyacyl-CoA dehydrogenase (NAD+) activity"/>
    <property type="evidence" value="ECO:0007669"/>
    <property type="project" value="TreeGrafter"/>
</dbReference>
<dbReference type="InterPro" id="IPR006176">
    <property type="entry name" value="3-OHacyl-CoA_DH_NAD-bd"/>
</dbReference>
<dbReference type="PANTHER" id="PTHR43561:SF3">
    <property type="entry name" value="HYDROXYACYL-COENZYME A DEHYDROGENASE, MITOCHONDRIAL"/>
    <property type="match status" value="1"/>
</dbReference>
<reference evidence="3" key="1">
    <citation type="submission" date="2025-08" db="UniProtKB">
        <authorList>
            <consortium name="Ensembl"/>
        </authorList>
    </citation>
    <scope>IDENTIFICATION</scope>
</reference>
<protein>
    <recommendedName>
        <fullName evidence="2">3-hydroxyacyl-CoA dehydrogenase NAD binding domain-containing protein</fullName>
    </recommendedName>
</protein>
<evidence type="ECO:0000313" key="4">
    <source>
        <dbReference type="Proteomes" id="UP000472260"/>
    </source>
</evidence>
<dbReference type="SUPFAM" id="SSF51735">
    <property type="entry name" value="NAD(P)-binding Rossmann-fold domains"/>
    <property type="match status" value="1"/>
</dbReference>
<dbReference type="GO" id="GO:0006635">
    <property type="term" value="P:fatty acid beta-oxidation"/>
    <property type="evidence" value="ECO:0007669"/>
    <property type="project" value="TreeGrafter"/>
</dbReference>
<keyword evidence="4" id="KW-1185">Reference proteome</keyword>
<dbReference type="AlphaFoldDB" id="A0A671KHW2"/>
<feature type="domain" description="3-hydroxyacyl-CoA dehydrogenase NAD binding" evidence="2">
    <location>
        <begin position="38"/>
        <end position="116"/>
    </location>
</feature>
<keyword evidence="1" id="KW-0520">NAD</keyword>
<dbReference type="InterPro" id="IPR036291">
    <property type="entry name" value="NAD(P)-bd_dom_sf"/>
</dbReference>
<evidence type="ECO:0000259" key="2">
    <source>
        <dbReference type="Pfam" id="PF02737"/>
    </source>
</evidence>
<dbReference type="GO" id="GO:0005739">
    <property type="term" value="C:mitochondrion"/>
    <property type="evidence" value="ECO:0007669"/>
    <property type="project" value="TreeGrafter"/>
</dbReference>
<proteinExistence type="predicted"/>
<sequence length="117" mass="13092">MSLFYRRHFCVRSQLRSVLSLWLQQLVELVYCLARLKVAASTGHSVVLVDTSEDILKKCTKGIEASLKRVAKKKFAEKPEDGEAFVQKGTDLVVEAIVENLKVKQDLFGALDKAAPE</sequence>
<dbReference type="PANTHER" id="PTHR43561">
    <property type="match status" value="1"/>
</dbReference>
<dbReference type="InterPro" id="IPR052242">
    <property type="entry name" value="Mito_3-hydroxyacyl-CoA_DH"/>
</dbReference>